<name>A0A2V1ZZR1_PSYIM</name>
<dbReference type="AlphaFoldDB" id="A0A2V1ZZR1"/>
<dbReference type="RefSeq" id="WP_109591516.1">
    <property type="nucleotide sequence ID" value="NZ_CAJGZY010000011.1"/>
</dbReference>
<dbReference type="GeneID" id="60255516"/>
<evidence type="ECO:0000313" key="3">
    <source>
        <dbReference type="Proteomes" id="UP000245655"/>
    </source>
</evidence>
<comment type="caution">
    <text evidence="2">The sequence shown here is derived from an EMBL/GenBank/DDBJ whole genome shotgun (WGS) entry which is preliminary data.</text>
</comment>
<proteinExistence type="predicted"/>
<evidence type="ECO:0000313" key="2">
    <source>
        <dbReference type="EMBL" id="PWK11186.1"/>
    </source>
</evidence>
<keyword evidence="3" id="KW-1185">Reference proteome</keyword>
<protein>
    <submittedName>
        <fullName evidence="2">Uncharacterized protein</fullName>
    </submittedName>
</protein>
<feature type="chain" id="PRO_5016031758" evidence="1">
    <location>
        <begin position="31"/>
        <end position="289"/>
    </location>
</feature>
<organism evidence="2 3">
    <name type="scientific">Psychrobacter immobilis</name>
    <dbReference type="NCBI Taxonomy" id="498"/>
    <lineage>
        <taxon>Bacteria</taxon>
        <taxon>Pseudomonadati</taxon>
        <taxon>Pseudomonadota</taxon>
        <taxon>Gammaproteobacteria</taxon>
        <taxon>Moraxellales</taxon>
        <taxon>Moraxellaceae</taxon>
        <taxon>Psychrobacter</taxon>
    </lineage>
</organism>
<keyword evidence="1" id="KW-0732">Signal</keyword>
<sequence length="289" mass="33801">MIAISHCIKTVLTVAGLFILTTIAALDAQAAPLALEPSTGEEIWIKVAAPVAIDWYEDSCRYDHTEYRTFKDYENCIFKSLAQADNAQSRKWGLSDRVIREKDTIYINTPNHKQPLVFKDYLEPFEEEYRAHYQLQDYDKSHHLLQLLRTMYETQATVIVDLNTGRWQELYATNLKFSSDMNQVVGFNGRQGVTRDIIIWERQKADNDGRYATIFASNELYEQDYDNDKKHEVYEARDISWTSNNKVNVDFYYRVNPTDTVAFRVRYIYAADNKEGKWQRVLPDVNTND</sequence>
<dbReference type="Proteomes" id="UP000245655">
    <property type="component" value="Unassembled WGS sequence"/>
</dbReference>
<evidence type="ECO:0000256" key="1">
    <source>
        <dbReference type="SAM" id="SignalP"/>
    </source>
</evidence>
<feature type="signal peptide" evidence="1">
    <location>
        <begin position="1"/>
        <end position="30"/>
    </location>
</feature>
<dbReference type="EMBL" id="QGGM01000009">
    <property type="protein sequence ID" value="PWK11186.1"/>
    <property type="molecule type" value="Genomic_DNA"/>
</dbReference>
<gene>
    <name evidence="2" type="ORF">C8D84_109106</name>
</gene>
<accession>A0A2V1ZZR1</accession>
<reference evidence="2 3" key="1">
    <citation type="submission" date="2018-05" db="EMBL/GenBank/DDBJ databases">
        <title>Genomic Encyclopedia of Type Strains, Phase IV (KMG-IV): sequencing the most valuable type-strain genomes for metagenomic binning, comparative biology and taxonomic classification.</title>
        <authorList>
            <person name="Goeker M."/>
        </authorList>
    </citation>
    <scope>NUCLEOTIDE SEQUENCE [LARGE SCALE GENOMIC DNA]</scope>
    <source>
        <strain evidence="2 3">DSM 7229</strain>
    </source>
</reference>